<organism evidence="1 2">
    <name type="scientific">Candidatus Synechococcus spongiarum 142</name>
    <dbReference type="NCBI Taxonomy" id="1608213"/>
    <lineage>
        <taxon>Bacteria</taxon>
        <taxon>Bacillati</taxon>
        <taxon>Cyanobacteriota</taxon>
        <taxon>Cyanophyceae</taxon>
        <taxon>Synechococcales</taxon>
        <taxon>Synechococcaceae</taxon>
        <taxon>Synechococcus</taxon>
    </lineage>
</organism>
<sequence length="210" mass="22937">MTINQPVYAVVEGNIDEAVVKKIFAETGIQCGTIYVQNGINNLLKKLPNYNQSAQFCSWFALCDLDRKPCGPSLRHEIIQTFPGGQSPGLHICIAIRAVEAWFMADRGSLARHLSIPKAKIPANPEQVDDPKRAIVDLARQSRSSAVQDNIVPSERSGRSVGTGYTAAMIEFVQDKWCPVRASQTAPSLARALARCRALGQSTGSGRDWN</sequence>
<dbReference type="AlphaFoldDB" id="A0A6N3X3T4"/>
<dbReference type="EMBL" id="JXUO01000240">
    <property type="protein sequence ID" value="KKZ12766.1"/>
    <property type="molecule type" value="Genomic_DNA"/>
</dbReference>
<name>A0A6N3X3T4_9SYNE</name>
<evidence type="ECO:0008006" key="3">
    <source>
        <dbReference type="Google" id="ProtNLM"/>
    </source>
</evidence>
<evidence type="ECO:0000313" key="2">
    <source>
        <dbReference type="Proteomes" id="UP000035054"/>
    </source>
</evidence>
<reference evidence="1 2" key="1">
    <citation type="submission" date="2015-01" db="EMBL/GenBank/DDBJ databases">
        <title>Lifestyle Evolution in Cyanobacterial Symbionts of Sponges.</title>
        <authorList>
            <person name="Burgsdorf I."/>
            <person name="Slaby B.M."/>
            <person name="Handley K.M."/>
            <person name="Haber M."/>
            <person name="Blom J."/>
            <person name="Marshall C.W."/>
            <person name="Gilbert J.A."/>
            <person name="Hentschel U."/>
            <person name="Steindler L."/>
        </authorList>
    </citation>
    <scope>NUCLEOTIDE SEQUENCE [LARGE SCALE GENOMIC DNA]</scope>
    <source>
        <strain evidence="1">142</strain>
    </source>
</reference>
<proteinExistence type="predicted"/>
<protein>
    <recommendedName>
        <fullName evidence="3">DUF4276 family protein</fullName>
    </recommendedName>
</protein>
<evidence type="ECO:0000313" key="1">
    <source>
        <dbReference type="EMBL" id="KKZ12766.1"/>
    </source>
</evidence>
<dbReference type="Proteomes" id="UP000035054">
    <property type="component" value="Unassembled WGS sequence"/>
</dbReference>
<comment type="caution">
    <text evidence="1">The sequence shown here is derived from an EMBL/GenBank/DDBJ whole genome shotgun (WGS) entry which is preliminary data.</text>
</comment>
<gene>
    <name evidence="1" type="ORF">TH68_07330</name>
</gene>
<accession>A0A6N3X3T4</accession>